<dbReference type="Gene3D" id="3.40.630.10">
    <property type="entry name" value="Zn peptidases"/>
    <property type="match status" value="1"/>
</dbReference>
<dbReference type="PROSITE" id="PS00572">
    <property type="entry name" value="GLYCOSYL_HYDROL_F1_1"/>
    <property type="match status" value="1"/>
</dbReference>
<comment type="similarity">
    <text evidence="1">Belongs to the peptidase M17 family.</text>
</comment>
<evidence type="ECO:0000313" key="9">
    <source>
        <dbReference type="Proteomes" id="UP000807504"/>
    </source>
</evidence>
<dbReference type="GO" id="GO:0005737">
    <property type="term" value="C:cytoplasm"/>
    <property type="evidence" value="ECO:0007669"/>
    <property type="project" value="InterPro"/>
</dbReference>
<dbReference type="InterPro" id="IPR011356">
    <property type="entry name" value="Leucine_aapep/pepB"/>
</dbReference>
<keyword evidence="3" id="KW-0645">Protease</keyword>
<comment type="caution">
    <text evidence="8">The sequence shown here is derived from an EMBL/GenBank/DDBJ whole genome shotgun (WGS) entry which is preliminary data.</text>
</comment>
<protein>
    <submittedName>
        <fullName evidence="8">Putative aminopeptidase W07G4.4 like protein</fullName>
    </submittedName>
</protein>
<dbReference type="EMBL" id="JABXBU010000002">
    <property type="protein sequence ID" value="KAF8794560.1"/>
    <property type="molecule type" value="Genomic_DNA"/>
</dbReference>
<dbReference type="Pfam" id="PF00883">
    <property type="entry name" value="Peptidase_M17"/>
    <property type="match status" value="1"/>
</dbReference>
<dbReference type="AlphaFoldDB" id="A0A8T0FY60"/>
<proteinExistence type="inferred from homology"/>
<dbReference type="PANTHER" id="PTHR11963">
    <property type="entry name" value="LEUCINE AMINOPEPTIDASE-RELATED"/>
    <property type="match status" value="1"/>
</dbReference>
<evidence type="ECO:0000256" key="1">
    <source>
        <dbReference type="ARBA" id="ARBA00009528"/>
    </source>
</evidence>
<evidence type="ECO:0000256" key="4">
    <source>
        <dbReference type="ARBA" id="ARBA00022801"/>
    </source>
</evidence>
<evidence type="ECO:0000259" key="7">
    <source>
        <dbReference type="PROSITE" id="PS51096"/>
    </source>
</evidence>
<dbReference type="Proteomes" id="UP000807504">
    <property type="component" value="Unassembled WGS sequence"/>
</dbReference>
<feature type="domain" description="PTS EIIA type-4" evidence="7">
    <location>
        <begin position="293"/>
        <end position="432"/>
    </location>
</feature>
<keyword evidence="2 8" id="KW-0031">Aminopeptidase</keyword>
<evidence type="ECO:0000259" key="6">
    <source>
        <dbReference type="PROSITE" id="PS50878"/>
    </source>
</evidence>
<dbReference type="GO" id="GO:0030145">
    <property type="term" value="F:manganese ion binding"/>
    <property type="evidence" value="ECO:0007669"/>
    <property type="project" value="InterPro"/>
</dbReference>
<dbReference type="GO" id="GO:0070006">
    <property type="term" value="F:metalloaminopeptidase activity"/>
    <property type="evidence" value="ECO:0007669"/>
    <property type="project" value="InterPro"/>
</dbReference>
<reference evidence="8" key="1">
    <citation type="journal article" date="2020" name="bioRxiv">
        <title>Chromosome-level reference genome of the European wasp spider Argiope bruennichi: a resource for studies on range expansion and evolutionary adaptation.</title>
        <authorList>
            <person name="Sheffer M.M."/>
            <person name="Hoppe A."/>
            <person name="Krehenwinkel H."/>
            <person name="Uhl G."/>
            <person name="Kuss A.W."/>
            <person name="Jensen L."/>
            <person name="Jensen C."/>
            <person name="Gillespie R.G."/>
            <person name="Hoff K.J."/>
            <person name="Prost S."/>
        </authorList>
    </citation>
    <scope>NUCLEOTIDE SEQUENCE</scope>
</reference>
<evidence type="ECO:0000256" key="5">
    <source>
        <dbReference type="PROSITE-ProRule" id="PRU10055"/>
    </source>
</evidence>
<dbReference type="PROSITE" id="PS51096">
    <property type="entry name" value="PTS_EIIA_TYPE_4"/>
    <property type="match status" value="1"/>
</dbReference>
<evidence type="ECO:0000313" key="8">
    <source>
        <dbReference type="EMBL" id="KAF8794560.1"/>
    </source>
</evidence>
<dbReference type="PROSITE" id="PS50878">
    <property type="entry name" value="RT_POL"/>
    <property type="match status" value="1"/>
</dbReference>
<name>A0A8T0FY60_ARGBR</name>
<keyword evidence="4" id="KW-0378">Hydrolase</keyword>
<dbReference type="GO" id="GO:0009401">
    <property type="term" value="P:phosphoenolpyruvate-dependent sugar phosphotransferase system"/>
    <property type="evidence" value="ECO:0007669"/>
    <property type="project" value="InterPro"/>
</dbReference>
<feature type="domain" description="Reverse transcriptase" evidence="6">
    <location>
        <begin position="1"/>
        <end position="86"/>
    </location>
</feature>
<dbReference type="InterPro" id="IPR004701">
    <property type="entry name" value="PTS_EIIA_man-typ"/>
</dbReference>
<organism evidence="8 9">
    <name type="scientific">Argiope bruennichi</name>
    <name type="common">Wasp spider</name>
    <name type="synonym">Aranea bruennichi</name>
    <dbReference type="NCBI Taxonomy" id="94029"/>
    <lineage>
        <taxon>Eukaryota</taxon>
        <taxon>Metazoa</taxon>
        <taxon>Ecdysozoa</taxon>
        <taxon>Arthropoda</taxon>
        <taxon>Chelicerata</taxon>
        <taxon>Arachnida</taxon>
        <taxon>Araneae</taxon>
        <taxon>Araneomorphae</taxon>
        <taxon>Entelegynae</taxon>
        <taxon>Araneoidea</taxon>
        <taxon>Araneidae</taxon>
        <taxon>Argiope</taxon>
    </lineage>
</organism>
<sequence length="482" mass="51579">MNSLLAKLSKITGCETIAFVDDLLIYFQEKCLDDIFELAQSTLDDILNWARDYKMELNLKKSKVMAIKKKNVDFSSKQLFFDNIQLEMVSFFSDCYVSDEIITSRAGVRVRVGNTDAEGRMAMADVLCHMKEKVLKERSPNPHLFTIATLTGHACLAVGEAYSIIMENGAAARENVGRDLQNAGHAVGDMFEVSTIRREDYDFHKGKSEYEDLYRVIMLPSSRTPRGPPDSSCFPYHGPLAEVVISSGKTIAELLDATTEVVISSEKTLSELLHATAEVVISSGKPLAELLDATAEAVISSGKTLAELLDATAEVVISSGKTIAELLDATTEAVISSGKTLAELLDATAEVVISSGKTLAELLDATAETVISSGKSLAELLDATAEVVISSGKTLAELLDATAETVISSGKTLAELLDATAEVVISSGKTLAELLDATAETVISSGKSLAELLDATTEVVISVSDDDADKKGRNISKLHPTL</sequence>
<dbReference type="GO" id="GO:0016020">
    <property type="term" value="C:membrane"/>
    <property type="evidence" value="ECO:0007669"/>
    <property type="project" value="InterPro"/>
</dbReference>
<dbReference type="SUPFAM" id="SSF53187">
    <property type="entry name" value="Zn-dependent exopeptidases"/>
    <property type="match status" value="1"/>
</dbReference>
<dbReference type="GO" id="GO:0006508">
    <property type="term" value="P:proteolysis"/>
    <property type="evidence" value="ECO:0007669"/>
    <property type="project" value="UniProtKB-KW"/>
</dbReference>
<gene>
    <name evidence="8" type="ORF">HNY73_002531</name>
</gene>
<reference evidence="8" key="2">
    <citation type="submission" date="2020-06" db="EMBL/GenBank/DDBJ databases">
        <authorList>
            <person name="Sheffer M."/>
        </authorList>
    </citation>
    <scope>NUCLEOTIDE SEQUENCE</scope>
</reference>
<dbReference type="Pfam" id="PF00078">
    <property type="entry name" value="RVT_1"/>
    <property type="match status" value="1"/>
</dbReference>
<dbReference type="InterPro" id="IPR000477">
    <property type="entry name" value="RT_dom"/>
</dbReference>
<keyword evidence="9" id="KW-1185">Reference proteome</keyword>
<dbReference type="PANTHER" id="PTHR11963:SF48">
    <property type="entry name" value="DIPEPTIDASE B, ISOFORM A"/>
    <property type="match status" value="1"/>
</dbReference>
<dbReference type="InterPro" id="IPR000819">
    <property type="entry name" value="Peptidase_M17_C"/>
</dbReference>
<dbReference type="PROSITE" id="PS00631">
    <property type="entry name" value="CYTOSOL_AP"/>
    <property type="match status" value="1"/>
</dbReference>
<evidence type="ECO:0000256" key="2">
    <source>
        <dbReference type="ARBA" id="ARBA00022438"/>
    </source>
</evidence>
<accession>A0A8T0FY60</accession>
<feature type="active site" description="Nucleophile" evidence="5">
    <location>
        <position position="167"/>
    </location>
</feature>
<evidence type="ECO:0000256" key="3">
    <source>
        <dbReference type="ARBA" id="ARBA00022670"/>
    </source>
</evidence>
<dbReference type="InterPro" id="IPR018120">
    <property type="entry name" value="Glyco_hydro_1_AS"/>
</dbReference>